<accession>A0ABD6Z5T2</accession>
<name>A0ABD6Z5T2_ENTCA</name>
<dbReference type="EMBL" id="CP046123">
    <property type="protein sequence ID" value="QGN30293.1"/>
    <property type="molecule type" value="Genomic_DNA"/>
</dbReference>
<evidence type="ECO:0000256" key="1">
    <source>
        <dbReference type="SAM" id="MobiDB-lite"/>
    </source>
</evidence>
<feature type="region of interest" description="Disordered" evidence="1">
    <location>
        <begin position="231"/>
        <end position="253"/>
    </location>
</feature>
<reference evidence="2 3" key="1">
    <citation type="submission" date="2019-11" db="EMBL/GenBank/DDBJ databases">
        <title>Detection and genome characteristic of a blood enterococcus casselifavus isolate from Zhengzhou,china.</title>
        <authorList>
            <person name="Wen P."/>
        </authorList>
    </citation>
    <scope>NUCLEOTIDE SEQUENCE [LARGE SCALE GENOMIC DNA]</scope>
    <source>
        <strain evidence="2 3">EC291</strain>
    </source>
</reference>
<protein>
    <recommendedName>
        <fullName evidence="4">Gp35</fullName>
    </recommendedName>
</protein>
<dbReference type="RefSeq" id="WP_154694552.1">
    <property type="nucleotide sequence ID" value="NZ_CP046123.1"/>
</dbReference>
<sequence length="253" mass="28897">MDNDIVPALLEKIKNDFSEQTINSQKLKSAFSLLKNRKATYKNVNEFAIEIGELLANVLGSNISIDILPDGKMYFNIADRLLNETLKNNYDLISNFAIDVQEQLNKEAAIKIKGQKPDFNQDRVNGLVNKMSAAEDFDTVKWVLGEPIVNFSQSVVDDVIKANVDFHAKSGLRPRVNRTLVGHACDWCKSLAGSFDYYDLPDDIYRRHERCKCIVEYKPGNGRKQNVWSKAWTDPQKEQKIQSRKNINLRKDA</sequence>
<evidence type="ECO:0000313" key="2">
    <source>
        <dbReference type="EMBL" id="QGN30293.1"/>
    </source>
</evidence>
<proteinExistence type="predicted"/>
<evidence type="ECO:0000313" key="3">
    <source>
        <dbReference type="Proteomes" id="UP000422837"/>
    </source>
</evidence>
<dbReference type="AlphaFoldDB" id="A0ABD6Z5T2"/>
<organism evidence="2 3">
    <name type="scientific">Enterococcus casseliflavus</name>
    <name type="common">Enterococcus flavescens</name>
    <dbReference type="NCBI Taxonomy" id="37734"/>
    <lineage>
        <taxon>Bacteria</taxon>
        <taxon>Bacillati</taxon>
        <taxon>Bacillota</taxon>
        <taxon>Bacilli</taxon>
        <taxon>Lactobacillales</taxon>
        <taxon>Enterococcaceae</taxon>
        <taxon>Enterococcus</taxon>
    </lineage>
</organism>
<gene>
    <name evidence="2" type="ORF">GFU50_12585</name>
</gene>
<dbReference type="Proteomes" id="UP000422837">
    <property type="component" value="Chromosome"/>
</dbReference>
<evidence type="ECO:0008006" key="4">
    <source>
        <dbReference type="Google" id="ProtNLM"/>
    </source>
</evidence>